<dbReference type="EMBL" id="CAJOAY010012315">
    <property type="protein sequence ID" value="CAF4249767.1"/>
    <property type="molecule type" value="Genomic_DNA"/>
</dbReference>
<dbReference type="AlphaFoldDB" id="A0A820EQN8"/>
<organism evidence="2 3">
    <name type="scientific">Adineta steineri</name>
    <dbReference type="NCBI Taxonomy" id="433720"/>
    <lineage>
        <taxon>Eukaryota</taxon>
        <taxon>Metazoa</taxon>
        <taxon>Spiralia</taxon>
        <taxon>Gnathifera</taxon>
        <taxon>Rotifera</taxon>
        <taxon>Eurotatoria</taxon>
        <taxon>Bdelloidea</taxon>
        <taxon>Adinetida</taxon>
        <taxon>Adinetidae</taxon>
        <taxon>Adineta</taxon>
    </lineage>
</organism>
<dbReference type="Proteomes" id="UP000663881">
    <property type="component" value="Unassembled WGS sequence"/>
</dbReference>
<feature type="non-terminal residue" evidence="2">
    <location>
        <position position="1"/>
    </location>
</feature>
<sequence>RKSSSSTDDQSTDRGVASPGLCSWNECSWKIINNNKYWVCCCNVTKFIANSRAQSTLFLHAISGKYNCNLARC</sequence>
<gene>
    <name evidence="2" type="ORF">OKA104_LOCUS43537</name>
</gene>
<accession>A0A820EQN8</accession>
<protein>
    <submittedName>
        <fullName evidence="2">Uncharacterized protein</fullName>
    </submittedName>
</protein>
<evidence type="ECO:0000313" key="2">
    <source>
        <dbReference type="EMBL" id="CAF4249767.1"/>
    </source>
</evidence>
<name>A0A820EQN8_9BILA</name>
<proteinExistence type="predicted"/>
<feature type="region of interest" description="Disordered" evidence="1">
    <location>
        <begin position="1"/>
        <end position="22"/>
    </location>
</feature>
<evidence type="ECO:0000256" key="1">
    <source>
        <dbReference type="SAM" id="MobiDB-lite"/>
    </source>
</evidence>
<evidence type="ECO:0000313" key="3">
    <source>
        <dbReference type="Proteomes" id="UP000663881"/>
    </source>
</evidence>
<comment type="caution">
    <text evidence="2">The sequence shown here is derived from an EMBL/GenBank/DDBJ whole genome shotgun (WGS) entry which is preliminary data.</text>
</comment>
<reference evidence="2" key="1">
    <citation type="submission" date="2021-02" db="EMBL/GenBank/DDBJ databases">
        <authorList>
            <person name="Nowell W R."/>
        </authorList>
    </citation>
    <scope>NUCLEOTIDE SEQUENCE</scope>
</reference>